<gene>
    <name evidence="1" type="ORF">M9H77_01402</name>
</gene>
<evidence type="ECO:0000313" key="1">
    <source>
        <dbReference type="EMBL" id="KAI5680175.1"/>
    </source>
</evidence>
<evidence type="ECO:0000313" key="2">
    <source>
        <dbReference type="Proteomes" id="UP001060085"/>
    </source>
</evidence>
<comment type="caution">
    <text evidence="1">The sequence shown here is derived from an EMBL/GenBank/DDBJ whole genome shotgun (WGS) entry which is preliminary data.</text>
</comment>
<keyword evidence="2" id="KW-1185">Reference proteome</keyword>
<dbReference type="Proteomes" id="UP001060085">
    <property type="component" value="Linkage Group LG01"/>
</dbReference>
<dbReference type="EMBL" id="CM044701">
    <property type="protein sequence ID" value="KAI5680175.1"/>
    <property type="molecule type" value="Genomic_DNA"/>
</dbReference>
<sequence length="165" mass="18306">MVIFQFEVRYGILVPDLHPGLKFGGNQVNERVTGLHYTWLVPHTRASSDNVDGGIVLGGRAQSVFTWTSHHALRWDGRLVETQEGLETEVCPRADLRTHTRGLTERSRSLPRGMHISYSAAVDLVAEFGVSQKGNQIPYCIDSTGLASRSLAEEFFAWIPVEGKA</sequence>
<organism evidence="1 2">
    <name type="scientific">Catharanthus roseus</name>
    <name type="common">Madagascar periwinkle</name>
    <name type="synonym">Vinca rosea</name>
    <dbReference type="NCBI Taxonomy" id="4058"/>
    <lineage>
        <taxon>Eukaryota</taxon>
        <taxon>Viridiplantae</taxon>
        <taxon>Streptophyta</taxon>
        <taxon>Embryophyta</taxon>
        <taxon>Tracheophyta</taxon>
        <taxon>Spermatophyta</taxon>
        <taxon>Magnoliopsida</taxon>
        <taxon>eudicotyledons</taxon>
        <taxon>Gunneridae</taxon>
        <taxon>Pentapetalae</taxon>
        <taxon>asterids</taxon>
        <taxon>lamiids</taxon>
        <taxon>Gentianales</taxon>
        <taxon>Apocynaceae</taxon>
        <taxon>Rauvolfioideae</taxon>
        <taxon>Vinceae</taxon>
        <taxon>Catharanthinae</taxon>
        <taxon>Catharanthus</taxon>
    </lineage>
</organism>
<name>A0ACC0C5K8_CATRO</name>
<protein>
    <submittedName>
        <fullName evidence="1">Uncharacterized protein</fullName>
    </submittedName>
</protein>
<reference evidence="2" key="1">
    <citation type="journal article" date="2023" name="Nat. Plants">
        <title>Single-cell RNA sequencing provides a high-resolution roadmap for understanding the multicellular compartmentation of specialized metabolism.</title>
        <authorList>
            <person name="Sun S."/>
            <person name="Shen X."/>
            <person name="Li Y."/>
            <person name="Li Y."/>
            <person name="Wang S."/>
            <person name="Li R."/>
            <person name="Zhang H."/>
            <person name="Shen G."/>
            <person name="Guo B."/>
            <person name="Wei J."/>
            <person name="Xu J."/>
            <person name="St-Pierre B."/>
            <person name="Chen S."/>
            <person name="Sun C."/>
        </authorList>
    </citation>
    <scope>NUCLEOTIDE SEQUENCE [LARGE SCALE GENOMIC DNA]</scope>
</reference>
<proteinExistence type="predicted"/>
<accession>A0ACC0C5K8</accession>